<dbReference type="InterPro" id="IPR052960">
    <property type="entry name" value="GlcN6P_deaminase-like"/>
</dbReference>
<dbReference type="SUPFAM" id="SSF100950">
    <property type="entry name" value="NagB/RpiA/CoA transferase-like"/>
    <property type="match status" value="1"/>
</dbReference>
<dbReference type="PANTHER" id="PTHR42892">
    <property type="entry name" value="GLUCOSAMINE-6-PHOSPHATE DEAMINASE-LIKE PROTEIN BT_0258-RELATED"/>
    <property type="match status" value="1"/>
</dbReference>
<gene>
    <name evidence="1" type="ORF">DXA63_12235</name>
</gene>
<dbReference type="PANTHER" id="PTHR42892:SF1">
    <property type="entry name" value="GLUCOSAMINE-6-PHOSPHATE ISOMERASE"/>
    <property type="match status" value="1"/>
</dbReference>
<comment type="caution">
    <text evidence="1">The sequence shown here is derived from an EMBL/GenBank/DDBJ whole genome shotgun (WGS) entry which is preliminary data.</text>
</comment>
<sequence length="111" mass="12672">MRLNLSSQIVLNKVPVEFYKPKTTVEYSEISRMEKIHTDIFASMAEGASHVADKIEAGIKAAQQEGKFYVMALGSGSSLYSVYDELVRRYNEKTLSFRNVVVFNAYEYYPL</sequence>
<dbReference type="Gene3D" id="3.40.50.1360">
    <property type="match status" value="1"/>
</dbReference>
<organism evidence="1 2">
    <name type="scientific">Segatella copri</name>
    <dbReference type="NCBI Taxonomy" id="165179"/>
    <lineage>
        <taxon>Bacteria</taxon>
        <taxon>Pseudomonadati</taxon>
        <taxon>Bacteroidota</taxon>
        <taxon>Bacteroidia</taxon>
        <taxon>Bacteroidales</taxon>
        <taxon>Prevotellaceae</taxon>
        <taxon>Segatella</taxon>
    </lineage>
</organism>
<protein>
    <submittedName>
        <fullName evidence="1">Glucosamine-6-phosphate deaminase</fullName>
        <ecNumber evidence="1">3.5.99.6</ecNumber>
    </submittedName>
</protein>
<dbReference type="EC" id="3.5.99.6" evidence="1"/>
<proteinExistence type="predicted"/>
<reference evidence="1 2" key="1">
    <citation type="submission" date="2018-08" db="EMBL/GenBank/DDBJ databases">
        <title>A genome reference for cultivated species of the human gut microbiota.</title>
        <authorList>
            <person name="Zou Y."/>
            <person name="Xue W."/>
            <person name="Luo G."/>
        </authorList>
    </citation>
    <scope>NUCLEOTIDE SEQUENCE [LARGE SCALE GENOMIC DNA]</scope>
    <source>
        <strain evidence="1 2">OF03-3</strain>
    </source>
</reference>
<keyword evidence="1" id="KW-0378">Hydrolase</keyword>
<dbReference type="Proteomes" id="UP000285604">
    <property type="component" value="Unassembled WGS sequence"/>
</dbReference>
<dbReference type="GO" id="GO:0004342">
    <property type="term" value="F:glucosamine-6-phosphate deaminase activity"/>
    <property type="evidence" value="ECO:0007669"/>
    <property type="project" value="UniProtKB-EC"/>
</dbReference>
<feature type="non-terminal residue" evidence="1">
    <location>
        <position position="111"/>
    </location>
</feature>
<name>A0AA92UJY1_9BACT</name>
<dbReference type="AlphaFoldDB" id="A0AA92UJY1"/>
<evidence type="ECO:0000313" key="2">
    <source>
        <dbReference type="Proteomes" id="UP000285604"/>
    </source>
</evidence>
<dbReference type="EMBL" id="QSCI01000067">
    <property type="protein sequence ID" value="RGX91836.1"/>
    <property type="molecule type" value="Genomic_DNA"/>
</dbReference>
<evidence type="ECO:0000313" key="1">
    <source>
        <dbReference type="EMBL" id="RGX91836.1"/>
    </source>
</evidence>
<accession>A0AA92UJY1</accession>
<dbReference type="InterPro" id="IPR037171">
    <property type="entry name" value="NagB/RpiA_transferase-like"/>
</dbReference>